<sequence>MAQTDSEMKIRILHAAKKLFSEQGFDGTSVRQICEEAGANVALVSYYFGGKEKVFHAVFDYFFPGRRMQQYEETLNQPVEGLRLIVKEIILFSMTDTELSGIIQQEMIRRSPRSDTIRAITFPVWEKVRELLEKGRREGVFRFESLDHTFMFIIGVALGHKKFPHFEPIMSVTESNPQWMADHAVDFIFKALEVKEQET</sequence>
<dbReference type="Pfam" id="PF00440">
    <property type="entry name" value="TetR_N"/>
    <property type="match status" value="1"/>
</dbReference>
<dbReference type="EMBL" id="CAJVCE010000010">
    <property type="protein sequence ID" value="CAG7646183.1"/>
    <property type="molecule type" value="Genomic_DNA"/>
</dbReference>
<keyword evidence="1 2" id="KW-0238">DNA-binding</keyword>
<dbReference type="RefSeq" id="WP_218099985.1">
    <property type="nucleotide sequence ID" value="NZ_CAJVCE010000010.1"/>
</dbReference>
<dbReference type="InterPro" id="IPR050109">
    <property type="entry name" value="HTH-type_TetR-like_transc_reg"/>
</dbReference>
<evidence type="ECO:0000313" key="4">
    <source>
        <dbReference type="EMBL" id="CAG7646183.1"/>
    </source>
</evidence>
<organism evidence="4 5">
    <name type="scientific">Paenibacillus allorhizosphaerae</name>
    <dbReference type="NCBI Taxonomy" id="2849866"/>
    <lineage>
        <taxon>Bacteria</taxon>
        <taxon>Bacillati</taxon>
        <taxon>Bacillota</taxon>
        <taxon>Bacilli</taxon>
        <taxon>Bacillales</taxon>
        <taxon>Paenibacillaceae</taxon>
        <taxon>Paenibacillus</taxon>
    </lineage>
</organism>
<keyword evidence="5" id="KW-1185">Reference proteome</keyword>
<protein>
    <submittedName>
        <fullName evidence="4">HTH-type transcriptional repressor NicS</fullName>
    </submittedName>
</protein>
<dbReference type="Proteomes" id="UP000730618">
    <property type="component" value="Unassembled WGS sequence"/>
</dbReference>
<dbReference type="PANTHER" id="PTHR30328">
    <property type="entry name" value="TRANSCRIPTIONAL REPRESSOR"/>
    <property type="match status" value="1"/>
</dbReference>
<name>A0ABN7TQG8_9BACL</name>
<evidence type="ECO:0000256" key="2">
    <source>
        <dbReference type="PROSITE-ProRule" id="PRU00335"/>
    </source>
</evidence>
<evidence type="ECO:0000313" key="5">
    <source>
        <dbReference type="Proteomes" id="UP000730618"/>
    </source>
</evidence>
<dbReference type="PROSITE" id="PS50977">
    <property type="entry name" value="HTH_TETR_2"/>
    <property type="match status" value="1"/>
</dbReference>
<dbReference type="PANTHER" id="PTHR30328:SF54">
    <property type="entry name" value="HTH-TYPE TRANSCRIPTIONAL REPRESSOR SCO4008"/>
    <property type="match status" value="1"/>
</dbReference>
<comment type="caution">
    <text evidence="4">The sequence shown here is derived from an EMBL/GenBank/DDBJ whole genome shotgun (WGS) entry which is preliminary data.</text>
</comment>
<feature type="domain" description="HTH tetR-type" evidence="3">
    <location>
        <begin position="6"/>
        <end position="66"/>
    </location>
</feature>
<proteinExistence type="predicted"/>
<accession>A0ABN7TQG8</accession>
<gene>
    <name evidence="4" type="primary">nicS_1</name>
    <name evidence="4" type="ORF">PAECIP111802_03680</name>
</gene>
<dbReference type="InterPro" id="IPR001647">
    <property type="entry name" value="HTH_TetR"/>
</dbReference>
<evidence type="ECO:0000259" key="3">
    <source>
        <dbReference type="PROSITE" id="PS50977"/>
    </source>
</evidence>
<evidence type="ECO:0000256" key="1">
    <source>
        <dbReference type="ARBA" id="ARBA00023125"/>
    </source>
</evidence>
<dbReference type="InterPro" id="IPR023772">
    <property type="entry name" value="DNA-bd_HTH_TetR-type_CS"/>
</dbReference>
<feature type="DNA-binding region" description="H-T-H motif" evidence="2">
    <location>
        <begin position="29"/>
        <end position="48"/>
    </location>
</feature>
<dbReference type="PROSITE" id="PS01081">
    <property type="entry name" value="HTH_TETR_1"/>
    <property type="match status" value="1"/>
</dbReference>
<reference evidence="4 5" key="1">
    <citation type="submission" date="2021-06" db="EMBL/GenBank/DDBJ databases">
        <authorList>
            <person name="Criscuolo A."/>
        </authorList>
    </citation>
    <scope>NUCLEOTIDE SEQUENCE [LARGE SCALE GENOMIC DNA]</scope>
    <source>
        <strain evidence="5">CIP 111802</strain>
    </source>
</reference>